<name>A0A0E9UK49_ANGAN</name>
<protein>
    <submittedName>
        <fullName evidence="1">Uncharacterized protein</fullName>
    </submittedName>
</protein>
<reference evidence="1" key="2">
    <citation type="journal article" date="2015" name="Fish Shellfish Immunol.">
        <title>Early steps in the European eel (Anguilla anguilla)-Vibrio vulnificus interaction in the gills: Role of the RtxA13 toxin.</title>
        <authorList>
            <person name="Callol A."/>
            <person name="Pajuelo D."/>
            <person name="Ebbesson L."/>
            <person name="Teles M."/>
            <person name="MacKenzie S."/>
            <person name="Amaro C."/>
        </authorList>
    </citation>
    <scope>NUCLEOTIDE SEQUENCE</scope>
</reference>
<organism evidence="1">
    <name type="scientific">Anguilla anguilla</name>
    <name type="common">European freshwater eel</name>
    <name type="synonym">Muraena anguilla</name>
    <dbReference type="NCBI Taxonomy" id="7936"/>
    <lineage>
        <taxon>Eukaryota</taxon>
        <taxon>Metazoa</taxon>
        <taxon>Chordata</taxon>
        <taxon>Craniata</taxon>
        <taxon>Vertebrata</taxon>
        <taxon>Euteleostomi</taxon>
        <taxon>Actinopterygii</taxon>
        <taxon>Neopterygii</taxon>
        <taxon>Teleostei</taxon>
        <taxon>Anguilliformes</taxon>
        <taxon>Anguillidae</taxon>
        <taxon>Anguilla</taxon>
    </lineage>
</organism>
<reference evidence="1" key="1">
    <citation type="submission" date="2014-11" db="EMBL/GenBank/DDBJ databases">
        <authorList>
            <person name="Amaro Gonzalez C."/>
        </authorList>
    </citation>
    <scope>NUCLEOTIDE SEQUENCE</scope>
</reference>
<accession>A0A0E9UK49</accession>
<sequence length="41" mass="4482">MACTGSLMLNYTTSCAHLGPTDCCSNKTHSTYRQALLIVKF</sequence>
<dbReference type="EMBL" id="GBXM01042486">
    <property type="protein sequence ID" value="JAH66091.1"/>
    <property type="molecule type" value="Transcribed_RNA"/>
</dbReference>
<dbReference type="AlphaFoldDB" id="A0A0E9UK49"/>
<evidence type="ECO:0000313" key="1">
    <source>
        <dbReference type="EMBL" id="JAH66091.1"/>
    </source>
</evidence>
<proteinExistence type="predicted"/>